<dbReference type="VEuPathDB" id="MicrosporidiaDB:NEQG_00952"/>
<gene>
    <name evidence="2" type="ORF">NEQG_00952</name>
</gene>
<accession>I3EIT6</accession>
<feature type="compositionally biased region" description="Polar residues" evidence="1">
    <location>
        <begin position="32"/>
        <end position="43"/>
    </location>
</feature>
<dbReference type="Proteomes" id="UP000002872">
    <property type="component" value="Unassembled WGS sequence"/>
</dbReference>
<evidence type="ECO:0000313" key="3">
    <source>
        <dbReference type="Proteomes" id="UP000002872"/>
    </source>
</evidence>
<proteinExistence type="predicted"/>
<dbReference type="OMA" id="TITRINF"/>
<dbReference type="HOGENOM" id="CLU_307776_0_0_1"/>
<feature type="compositionally biased region" description="Polar residues" evidence="1">
    <location>
        <begin position="198"/>
        <end position="213"/>
    </location>
</feature>
<feature type="compositionally biased region" description="Polar residues" evidence="1">
    <location>
        <begin position="55"/>
        <end position="65"/>
    </location>
</feature>
<dbReference type="EMBL" id="GL870877">
    <property type="protein sequence ID" value="EIJ89133.1"/>
    <property type="molecule type" value="Genomic_DNA"/>
</dbReference>
<organism evidence="2 3">
    <name type="scientific">Nematocida parisii (strain ERTm3)</name>
    <name type="common">Nematode killer fungus</name>
    <dbReference type="NCBI Taxonomy" id="935791"/>
    <lineage>
        <taxon>Eukaryota</taxon>
        <taxon>Fungi</taxon>
        <taxon>Fungi incertae sedis</taxon>
        <taxon>Microsporidia</taxon>
        <taxon>Nematocida</taxon>
    </lineage>
</organism>
<evidence type="ECO:0000313" key="2">
    <source>
        <dbReference type="EMBL" id="EIJ89133.1"/>
    </source>
</evidence>
<dbReference type="AlphaFoldDB" id="I3EIT6"/>
<feature type="compositionally biased region" description="Basic residues" evidence="1">
    <location>
        <begin position="228"/>
        <end position="243"/>
    </location>
</feature>
<feature type="region of interest" description="Disordered" evidence="1">
    <location>
        <begin position="197"/>
        <end position="244"/>
    </location>
</feature>
<keyword evidence="3" id="KW-1185">Reference proteome</keyword>
<reference evidence="2" key="1">
    <citation type="submission" date="2011-01" db="EMBL/GenBank/DDBJ databases">
        <title>The Genome Sequence of Nematocida parisii strain ERTm3.</title>
        <authorList>
            <consortium name="The Broad Institute Genome Sequencing Platform"/>
            <consortium name="The Broad Institute Genome Sequencing Center for Infectious Disease"/>
            <person name="Cuomo C."/>
            <person name="Troemel E."/>
            <person name="Young S.K."/>
            <person name="Zeng Q."/>
            <person name="Gargeya S."/>
            <person name="Fitzgerald M."/>
            <person name="Haas B."/>
            <person name="Abouelleil A."/>
            <person name="Alvarado L."/>
            <person name="Arachchi H.M."/>
            <person name="Berlin A."/>
            <person name="Chapman S.B."/>
            <person name="Gearin G."/>
            <person name="Goldberg J."/>
            <person name="Griggs A."/>
            <person name="Gujja S."/>
            <person name="Hansen M."/>
            <person name="Heiman D."/>
            <person name="Howarth C."/>
            <person name="Larimer J."/>
            <person name="Lui A."/>
            <person name="MacDonald P.J.P."/>
            <person name="McCowen C."/>
            <person name="Montmayeur A."/>
            <person name="Murphy C."/>
            <person name="Neiman D."/>
            <person name="Pearson M."/>
            <person name="Priest M."/>
            <person name="Roberts A."/>
            <person name="Saif S."/>
            <person name="Shea T."/>
            <person name="Sisk P."/>
            <person name="Stolte C."/>
            <person name="Sykes S."/>
            <person name="Wortman J."/>
            <person name="Nusbaum C."/>
            <person name="Birren B."/>
        </authorList>
    </citation>
    <scope>NUCLEOTIDE SEQUENCE</scope>
    <source>
        <strain evidence="2">ERTm3</strain>
    </source>
</reference>
<evidence type="ECO:0000256" key="1">
    <source>
        <dbReference type="SAM" id="MobiDB-lite"/>
    </source>
</evidence>
<name>I3EIT6_NEMP3</name>
<feature type="compositionally biased region" description="Basic and acidic residues" evidence="1">
    <location>
        <begin position="214"/>
        <end position="227"/>
    </location>
</feature>
<feature type="non-terminal residue" evidence="2">
    <location>
        <position position="1"/>
    </location>
</feature>
<feature type="region of interest" description="Disordered" evidence="1">
    <location>
        <begin position="32"/>
        <end position="75"/>
    </location>
</feature>
<dbReference type="InParanoid" id="I3EIT6"/>
<protein>
    <submittedName>
        <fullName evidence="2">Uncharacterized protein</fullName>
    </submittedName>
</protein>
<sequence length="859" mass="97158">ISVSESETSSEAYDSTESDIIKSSISAQRIYHSSTQQNKNQDTPIVAPAAFAINPRSSVDNSPLNHTVPPTTSTTSKVEVFNRHTVDSTSLLGDVSTTENQGSIYDWDSKKLEEQTQSIQSSVNVEKDDLAKNATVSTDFTASRSRLYPRVEDDISNKRDSIDPSPKYVKTAVVYAHKLPQLSTESGASHAALDLDDQQTTSLSRGINAVSSITKEKEKEEQKEREERKKKKKKEEKKEKKMHLGSNLSSFKTINSNDKSRSIKKVEAVSTITPPAADPNSDFTPTIPVGEENNLKTKEELFETVDSSLDGATAEEKELVGMLNDIAKSNPALPRVNYSKDKEIINAIIKNKDVVVVEMYFNALGFTPKKLFGITLWKVLNNIVKEDKKQLELYKKSLITNVAISYPKELQHFLIITHALLGYYKNTRSFIDCLTLNGFNFSEKAHVFSKYDIFNHLEALTLSRTHIFASTLSQLIKNSRIYTLNICKNTVIDFDSKLYLSSSRIFSVEIDGIDGKCIDPLLTGLAKASRMSRMSITNIDFMSASALKNLAELSDVDELTLQNIVFEGSPDFTFLKKMDCLFTLTMNNIFYSYTNEFKIEDLDKIKHNPEEYLRITAEPEDSSAQKQTEVDKSDDIVRKNKAVGESISSNLMINIDGKLYNDLGLCKFKSKNNNLSNYISLQLVSSSLNTKAEQDSFTFILKKTKLEVFINIGKEKFKERIDYLKCIEFPFTRETVIDEIKLNSSLMASNNSEIMEMISDRLFKYAEHNKIKKITVFSIFTSTLMDMYRVVMFNSKMPTLKEMTLSNIKLTPTKTPAQNNDEKKALESYCTFIEKNSFYTELHIVKDGNIMKIEQKPKK</sequence>